<name>A0A481YPE2_9VIRU</name>
<dbReference type="SUPFAM" id="SSF53474">
    <property type="entry name" value="alpha/beta-Hydrolases"/>
    <property type="match status" value="1"/>
</dbReference>
<dbReference type="Pfam" id="PF00561">
    <property type="entry name" value="Abhydrolase_1"/>
    <property type="match status" value="1"/>
</dbReference>
<dbReference type="PRINTS" id="PR00412">
    <property type="entry name" value="EPOXHYDRLASE"/>
</dbReference>
<evidence type="ECO:0000313" key="2">
    <source>
        <dbReference type="EMBL" id="QBK85128.1"/>
    </source>
</evidence>
<accession>A0A481YPE2</accession>
<dbReference type="GO" id="GO:0016020">
    <property type="term" value="C:membrane"/>
    <property type="evidence" value="ECO:0007669"/>
    <property type="project" value="TreeGrafter"/>
</dbReference>
<dbReference type="Gene3D" id="3.40.50.1820">
    <property type="entry name" value="alpha/beta hydrolase"/>
    <property type="match status" value="1"/>
</dbReference>
<feature type="domain" description="AB hydrolase-1" evidence="1">
    <location>
        <begin position="97"/>
        <end position="385"/>
    </location>
</feature>
<dbReference type="InterPro" id="IPR000639">
    <property type="entry name" value="Epox_hydrolase-like"/>
</dbReference>
<dbReference type="GO" id="GO:0046464">
    <property type="term" value="P:acylglycerol catabolic process"/>
    <property type="evidence" value="ECO:0007669"/>
    <property type="project" value="TreeGrafter"/>
</dbReference>
<dbReference type="GO" id="GO:0047372">
    <property type="term" value="F:monoacylglycerol lipase activity"/>
    <property type="evidence" value="ECO:0007669"/>
    <property type="project" value="TreeGrafter"/>
</dbReference>
<dbReference type="InterPro" id="IPR000073">
    <property type="entry name" value="AB_hydrolase_1"/>
</dbReference>
<dbReference type="PANTHER" id="PTHR43798">
    <property type="entry name" value="MONOACYLGLYCEROL LIPASE"/>
    <property type="match status" value="1"/>
</dbReference>
<gene>
    <name evidence="2" type="ORF">LCDPAC02_03270</name>
</gene>
<proteinExistence type="predicted"/>
<dbReference type="PANTHER" id="PTHR43798:SF33">
    <property type="entry name" value="HYDROLASE, PUTATIVE (AFU_ORTHOLOGUE AFUA_2G14860)-RELATED"/>
    <property type="match status" value="1"/>
</dbReference>
<dbReference type="InterPro" id="IPR029058">
    <property type="entry name" value="AB_hydrolase_fold"/>
</dbReference>
<dbReference type="InterPro" id="IPR050266">
    <property type="entry name" value="AB_hydrolase_sf"/>
</dbReference>
<dbReference type="EMBL" id="MK500303">
    <property type="protein sequence ID" value="QBK85128.1"/>
    <property type="molecule type" value="Genomic_DNA"/>
</dbReference>
<protein>
    <submittedName>
        <fullName evidence="2">Haloalkane dehalogenase</fullName>
    </submittedName>
</protein>
<evidence type="ECO:0000259" key="1">
    <source>
        <dbReference type="Pfam" id="PF00561"/>
    </source>
</evidence>
<organism evidence="2">
    <name type="scientific">Pithovirus LCDPAC02</name>
    <dbReference type="NCBI Taxonomy" id="2506601"/>
    <lineage>
        <taxon>Viruses</taxon>
        <taxon>Pithoviruses</taxon>
    </lineage>
</organism>
<reference evidence="2" key="1">
    <citation type="journal article" date="2019" name="MBio">
        <title>Virus Genomes from Deep Sea Sediments Expand the Ocean Megavirome and Support Independent Origins of Viral Gigantism.</title>
        <authorList>
            <person name="Backstrom D."/>
            <person name="Yutin N."/>
            <person name="Jorgensen S.L."/>
            <person name="Dharamshi J."/>
            <person name="Homa F."/>
            <person name="Zaremba-Niedwiedzka K."/>
            <person name="Spang A."/>
            <person name="Wolf Y.I."/>
            <person name="Koonin E.V."/>
            <person name="Ettema T.J."/>
        </authorList>
    </citation>
    <scope>NUCLEOTIDE SEQUENCE</scope>
</reference>
<sequence>MFKNNLKENQIILDILTTIPDYNQGNSYDCTELYGECPKAEEGIYTWKSEKTEGYIKYPSFIWREPDENDKFPNHHISSTFKISYVTRTPKYSGDKPIVFFLHGVPTNKYQYSEIQKYISRFLPTIAIDMLGMGASSKPLNYRDINTGEISWLWKYDCIYIKELIDNLYPDRKWILVADDWGGGIALTCSTYQGFTKNLLHMFLLDPISFDGYPVNEIQAIGRASSYDFQNKKYLEDEDRNVWKFNFELLMSAFDQTVVQILKTMVHDSSKFDQFKLKSYMYPYIETDYTGKYKLNSKTMTLDYNSIEVLADRASILSPSLLLPKTDKNSDGIDFSEVNINMTIIWGKQDNMMPSKQLWYFKYAFPQVKISGHFVENAGHFVGVDQPEIVSEIILDHITEYFGIKTLIKPFFGFGGIYKGSEKEMSGKIMKELY</sequence>